<proteinExistence type="predicted"/>
<name>A0A2P2QFJ8_RHIMU</name>
<accession>A0A2P2QFJ8</accession>
<sequence>MLNSKTPKATTINKLITETSCQRATHPYMHRYTSIHPSIQTHTRRGKETKRGGTCGP</sequence>
<feature type="region of interest" description="Disordered" evidence="1">
    <location>
        <begin position="35"/>
        <end position="57"/>
    </location>
</feature>
<dbReference type="EMBL" id="GGEC01085309">
    <property type="protein sequence ID" value="MBX65793.1"/>
    <property type="molecule type" value="Transcribed_RNA"/>
</dbReference>
<evidence type="ECO:0000313" key="2">
    <source>
        <dbReference type="EMBL" id="MBX65793.1"/>
    </source>
</evidence>
<dbReference type="AlphaFoldDB" id="A0A2P2QFJ8"/>
<reference evidence="2" key="1">
    <citation type="submission" date="2018-02" db="EMBL/GenBank/DDBJ databases">
        <title>Rhizophora mucronata_Transcriptome.</title>
        <authorList>
            <person name="Meera S.P."/>
            <person name="Sreeshan A."/>
            <person name="Augustine A."/>
        </authorList>
    </citation>
    <scope>NUCLEOTIDE SEQUENCE</scope>
    <source>
        <tissue evidence="2">Leaf</tissue>
    </source>
</reference>
<organism evidence="2">
    <name type="scientific">Rhizophora mucronata</name>
    <name type="common">Asiatic mangrove</name>
    <dbReference type="NCBI Taxonomy" id="61149"/>
    <lineage>
        <taxon>Eukaryota</taxon>
        <taxon>Viridiplantae</taxon>
        <taxon>Streptophyta</taxon>
        <taxon>Embryophyta</taxon>
        <taxon>Tracheophyta</taxon>
        <taxon>Spermatophyta</taxon>
        <taxon>Magnoliopsida</taxon>
        <taxon>eudicotyledons</taxon>
        <taxon>Gunneridae</taxon>
        <taxon>Pentapetalae</taxon>
        <taxon>rosids</taxon>
        <taxon>fabids</taxon>
        <taxon>Malpighiales</taxon>
        <taxon>Rhizophoraceae</taxon>
        <taxon>Rhizophora</taxon>
    </lineage>
</organism>
<protein>
    <submittedName>
        <fullName evidence="2">Uncharacterized protein</fullName>
    </submittedName>
</protein>
<evidence type="ECO:0000256" key="1">
    <source>
        <dbReference type="SAM" id="MobiDB-lite"/>
    </source>
</evidence>